<dbReference type="InterPro" id="IPR036388">
    <property type="entry name" value="WH-like_DNA-bd_sf"/>
</dbReference>
<evidence type="ECO:0000256" key="2">
    <source>
        <dbReference type="ARBA" id="ARBA00023015"/>
    </source>
</evidence>
<dbReference type="GO" id="GO:0003677">
    <property type="term" value="F:DNA binding"/>
    <property type="evidence" value="ECO:0007669"/>
    <property type="project" value="UniProtKB-KW"/>
</dbReference>
<dbReference type="InterPro" id="IPR000847">
    <property type="entry name" value="LysR_HTH_N"/>
</dbReference>
<dbReference type="Gene3D" id="1.10.10.10">
    <property type="entry name" value="Winged helix-like DNA-binding domain superfamily/Winged helix DNA-binding domain"/>
    <property type="match status" value="1"/>
</dbReference>
<dbReference type="GO" id="GO:0005829">
    <property type="term" value="C:cytosol"/>
    <property type="evidence" value="ECO:0007669"/>
    <property type="project" value="TreeGrafter"/>
</dbReference>
<proteinExistence type="inferred from homology"/>
<dbReference type="Proteomes" id="UP000192505">
    <property type="component" value="Unassembled WGS sequence"/>
</dbReference>
<dbReference type="SUPFAM" id="SSF46785">
    <property type="entry name" value="Winged helix' DNA-binding domain"/>
    <property type="match status" value="1"/>
</dbReference>
<dbReference type="AlphaFoldDB" id="A0A1W9KPC4"/>
<organism evidence="6 7">
    <name type="scientific">Rhodoferax ferrireducens</name>
    <dbReference type="NCBI Taxonomy" id="192843"/>
    <lineage>
        <taxon>Bacteria</taxon>
        <taxon>Pseudomonadati</taxon>
        <taxon>Pseudomonadota</taxon>
        <taxon>Betaproteobacteria</taxon>
        <taxon>Burkholderiales</taxon>
        <taxon>Comamonadaceae</taxon>
        <taxon>Rhodoferax</taxon>
    </lineage>
</organism>
<dbReference type="GO" id="GO:0003700">
    <property type="term" value="F:DNA-binding transcription factor activity"/>
    <property type="evidence" value="ECO:0007669"/>
    <property type="project" value="InterPro"/>
</dbReference>
<dbReference type="InterPro" id="IPR036390">
    <property type="entry name" value="WH_DNA-bd_sf"/>
</dbReference>
<evidence type="ECO:0000259" key="5">
    <source>
        <dbReference type="PROSITE" id="PS50931"/>
    </source>
</evidence>
<keyword evidence="3" id="KW-0238">DNA-binding</keyword>
<dbReference type="PANTHER" id="PTHR30419">
    <property type="entry name" value="HTH-TYPE TRANSCRIPTIONAL REGULATOR YBHD"/>
    <property type="match status" value="1"/>
</dbReference>
<evidence type="ECO:0000256" key="4">
    <source>
        <dbReference type="ARBA" id="ARBA00023163"/>
    </source>
</evidence>
<dbReference type="InterPro" id="IPR005119">
    <property type="entry name" value="LysR_subst-bd"/>
</dbReference>
<feature type="domain" description="HTH lysR-type" evidence="5">
    <location>
        <begin position="3"/>
        <end position="60"/>
    </location>
</feature>
<dbReference type="PROSITE" id="PS50931">
    <property type="entry name" value="HTH_LYSR"/>
    <property type="match status" value="1"/>
</dbReference>
<keyword evidence="2" id="KW-0805">Transcription regulation</keyword>
<evidence type="ECO:0000256" key="1">
    <source>
        <dbReference type="ARBA" id="ARBA00009437"/>
    </source>
</evidence>
<comment type="caution">
    <text evidence="6">The sequence shown here is derived from an EMBL/GenBank/DDBJ whole genome shotgun (WGS) entry which is preliminary data.</text>
</comment>
<dbReference type="Pfam" id="PF00126">
    <property type="entry name" value="HTH_1"/>
    <property type="match status" value="1"/>
</dbReference>
<dbReference type="InterPro" id="IPR050950">
    <property type="entry name" value="HTH-type_LysR_regulators"/>
</dbReference>
<dbReference type="Pfam" id="PF03466">
    <property type="entry name" value="LysR_substrate"/>
    <property type="match status" value="1"/>
</dbReference>
<dbReference type="Gene3D" id="3.40.190.10">
    <property type="entry name" value="Periplasmic binding protein-like II"/>
    <property type="match status" value="2"/>
</dbReference>
<sequence>MSTSFKSIRYFIAVAEAGSISVAIQELGVSQSVVSAAIAQIEADLGTLLFERRARGMSLTHAGHQFLRHAHQIEVAMRNARDALASRPHTVTGRLNIGVTSLMVGYYLPFLLDRFRRVFPRIQVQITEDRRDYLEHLLVSGELDVALIVVSQLQNYRALETETILRSGWRVWCPVNHRLATQDKIQASDLAEQSLILLQVDELGDATTALWNAGGNDLNVLIRTSSVEAVRSLVATGAGCSVLPDMLYRPWSLEGDRIEARPLANPLPHLEVGLAWRKGATQPESLSNFLTAVRPTLDGHLSATGGHLRSTIAN</sequence>
<reference evidence="6 7" key="1">
    <citation type="submission" date="2017-01" db="EMBL/GenBank/DDBJ databases">
        <title>Novel large sulfur bacteria in the metagenomes of groundwater-fed chemosynthetic microbial mats in the Lake Huron basin.</title>
        <authorList>
            <person name="Sharrar A.M."/>
            <person name="Flood B.E."/>
            <person name="Bailey J.V."/>
            <person name="Jones D.S."/>
            <person name="Biddanda B."/>
            <person name="Ruberg S.A."/>
            <person name="Marcus D.N."/>
            <person name="Dick G.J."/>
        </authorList>
    </citation>
    <scope>NUCLEOTIDE SEQUENCE [LARGE SCALE GENOMIC DNA]</scope>
    <source>
        <strain evidence="6">A7</strain>
    </source>
</reference>
<dbReference type="SUPFAM" id="SSF53850">
    <property type="entry name" value="Periplasmic binding protein-like II"/>
    <property type="match status" value="1"/>
</dbReference>
<dbReference type="FunFam" id="1.10.10.10:FF:000001">
    <property type="entry name" value="LysR family transcriptional regulator"/>
    <property type="match status" value="1"/>
</dbReference>
<comment type="similarity">
    <text evidence="1">Belongs to the LysR transcriptional regulatory family.</text>
</comment>
<evidence type="ECO:0000256" key="3">
    <source>
        <dbReference type="ARBA" id="ARBA00023125"/>
    </source>
</evidence>
<evidence type="ECO:0000313" key="6">
    <source>
        <dbReference type="EMBL" id="OQW85961.1"/>
    </source>
</evidence>
<evidence type="ECO:0000313" key="7">
    <source>
        <dbReference type="Proteomes" id="UP000192505"/>
    </source>
</evidence>
<dbReference type="EMBL" id="MTEI01000027">
    <property type="protein sequence ID" value="OQW85961.1"/>
    <property type="molecule type" value="Genomic_DNA"/>
</dbReference>
<name>A0A1W9KPC4_9BURK</name>
<gene>
    <name evidence="6" type="ORF">BWK72_19615</name>
</gene>
<protein>
    <submittedName>
        <fullName evidence="6">LysR family transcriptional regulator</fullName>
    </submittedName>
</protein>
<keyword evidence="4" id="KW-0804">Transcription</keyword>
<accession>A0A1W9KPC4</accession>